<proteinExistence type="predicted"/>
<gene>
    <name evidence="2" type="ORF">QR680_011602</name>
</gene>
<dbReference type="Pfam" id="PF07172">
    <property type="entry name" value="GRP"/>
    <property type="match status" value="1"/>
</dbReference>
<dbReference type="InterPro" id="IPR010800">
    <property type="entry name" value="GRP"/>
</dbReference>
<evidence type="ECO:0000313" key="2">
    <source>
        <dbReference type="EMBL" id="KAK0414760.1"/>
    </source>
</evidence>
<keyword evidence="3" id="KW-1185">Reference proteome</keyword>
<organism evidence="2 3">
    <name type="scientific">Steinernema hermaphroditum</name>
    <dbReference type="NCBI Taxonomy" id="289476"/>
    <lineage>
        <taxon>Eukaryota</taxon>
        <taxon>Metazoa</taxon>
        <taxon>Ecdysozoa</taxon>
        <taxon>Nematoda</taxon>
        <taxon>Chromadorea</taxon>
        <taxon>Rhabditida</taxon>
        <taxon>Tylenchina</taxon>
        <taxon>Panagrolaimomorpha</taxon>
        <taxon>Strongyloidoidea</taxon>
        <taxon>Steinernematidae</taxon>
        <taxon>Steinernema</taxon>
    </lineage>
</organism>
<keyword evidence="1" id="KW-1133">Transmembrane helix</keyword>
<dbReference type="AlphaFoldDB" id="A0AA39HZ22"/>
<dbReference type="Proteomes" id="UP001175271">
    <property type="component" value="Unassembled WGS sequence"/>
</dbReference>
<dbReference type="EMBL" id="JAUCMV010000002">
    <property type="protein sequence ID" value="KAK0414760.1"/>
    <property type="molecule type" value="Genomic_DNA"/>
</dbReference>
<feature type="transmembrane region" description="Helical" evidence="1">
    <location>
        <begin position="77"/>
        <end position="97"/>
    </location>
</feature>
<reference evidence="2" key="1">
    <citation type="submission" date="2023-06" db="EMBL/GenBank/DDBJ databases">
        <title>Genomic analysis of the entomopathogenic nematode Steinernema hermaphroditum.</title>
        <authorList>
            <person name="Schwarz E.M."/>
            <person name="Heppert J.K."/>
            <person name="Baniya A."/>
            <person name="Schwartz H.T."/>
            <person name="Tan C.-H."/>
            <person name="Antoshechkin I."/>
            <person name="Sternberg P.W."/>
            <person name="Goodrich-Blair H."/>
            <person name="Dillman A.R."/>
        </authorList>
    </citation>
    <scope>NUCLEOTIDE SEQUENCE</scope>
    <source>
        <strain evidence="2">PS9179</strain>
        <tissue evidence="2">Whole animal</tissue>
    </source>
</reference>
<evidence type="ECO:0000313" key="3">
    <source>
        <dbReference type="Proteomes" id="UP001175271"/>
    </source>
</evidence>
<name>A0AA39HZ22_9BILA</name>
<comment type="caution">
    <text evidence="2">The sequence shown here is derived from an EMBL/GenBank/DDBJ whole genome shotgun (WGS) entry which is preliminary data.</text>
</comment>
<sequence>MSTTHAKLIEALRVITDALESGVVYAPEELSRWLEKEAIFKEMSQFYITLSRSLERIFAFRTWRAANVQSMSTKMKVLYTVIFAFILLLSVACAEVPESLRFAGDTEPRVRSKRWGYGGWGGWGGRGWGGGWGRGWGGGWGRGWGGWGRRWGGWGWGR</sequence>
<evidence type="ECO:0000256" key="1">
    <source>
        <dbReference type="SAM" id="Phobius"/>
    </source>
</evidence>
<keyword evidence="1" id="KW-0472">Membrane</keyword>
<protein>
    <submittedName>
        <fullName evidence="2">Uncharacterized protein</fullName>
    </submittedName>
</protein>
<accession>A0AA39HZ22</accession>
<keyword evidence="1" id="KW-0812">Transmembrane</keyword>